<evidence type="ECO:0000313" key="3">
    <source>
        <dbReference type="Proteomes" id="UP000194127"/>
    </source>
</evidence>
<gene>
    <name evidence="2" type="ORF">POSPLADRAFT_1050343</name>
</gene>
<evidence type="ECO:0000313" key="2">
    <source>
        <dbReference type="EMBL" id="OSX56901.1"/>
    </source>
</evidence>
<dbReference type="GeneID" id="36324915"/>
<dbReference type="AlphaFoldDB" id="A0A1X6MKC0"/>
<dbReference type="OrthoDB" id="2805868at2759"/>
<proteinExistence type="predicted"/>
<accession>A0A1X6MKC0</accession>
<organism evidence="2 3">
    <name type="scientific">Postia placenta MAD-698-R-SB12</name>
    <dbReference type="NCBI Taxonomy" id="670580"/>
    <lineage>
        <taxon>Eukaryota</taxon>
        <taxon>Fungi</taxon>
        <taxon>Dikarya</taxon>
        <taxon>Basidiomycota</taxon>
        <taxon>Agaricomycotina</taxon>
        <taxon>Agaricomycetes</taxon>
        <taxon>Polyporales</taxon>
        <taxon>Adustoporiaceae</taxon>
        <taxon>Rhodonia</taxon>
    </lineage>
</organism>
<dbReference type="Proteomes" id="UP000194127">
    <property type="component" value="Unassembled WGS sequence"/>
</dbReference>
<evidence type="ECO:0000256" key="1">
    <source>
        <dbReference type="SAM" id="MobiDB-lite"/>
    </source>
</evidence>
<keyword evidence="3" id="KW-1185">Reference proteome</keyword>
<protein>
    <submittedName>
        <fullName evidence="2">Uncharacterized protein</fullName>
    </submittedName>
</protein>
<name>A0A1X6MKC0_9APHY</name>
<sequence length="258" mass="29590">MDPNAHDQWDKMAALVARQHRRDHPAYTFSPQHTKKENRNKAAPMDVVERTQTAQDVRLPEITEERAVREEARWHSRTSIHFCRDIIYRDATHDAFSQYNRDALCFGEQYIQEMQSQQFPASAQASESPNSYVPQCAAPQPILQHLNPLSQSIPMDGFTNNVITQPDAENPPLDEFQTTPYTASSAEGSYRHLFEPVSERLHSLVTMQGPGAETQYWNGISSGSMPLHERWSRQMPSEFEQRGNWSRSVPPHITVQCQ</sequence>
<reference evidence="2 3" key="1">
    <citation type="submission" date="2017-04" db="EMBL/GenBank/DDBJ databases">
        <title>Genome Sequence of the Model Brown-Rot Fungus Postia placenta SB12.</title>
        <authorList>
            <consortium name="DOE Joint Genome Institute"/>
            <person name="Gaskell J."/>
            <person name="Kersten P."/>
            <person name="Larrondo L.F."/>
            <person name="Canessa P."/>
            <person name="Martinez D."/>
            <person name="Hibbett D."/>
            <person name="Schmoll M."/>
            <person name="Kubicek C.P."/>
            <person name="Martinez A.T."/>
            <person name="Yadav J."/>
            <person name="Master E."/>
            <person name="Magnuson J.K."/>
            <person name="James T."/>
            <person name="Yaver D."/>
            <person name="Berka R."/>
            <person name="Labutti K."/>
            <person name="Lipzen A."/>
            <person name="Aerts A."/>
            <person name="Barry K."/>
            <person name="Henrissat B."/>
            <person name="Blanchette R."/>
            <person name="Grigoriev I."/>
            <person name="Cullen D."/>
        </authorList>
    </citation>
    <scope>NUCLEOTIDE SEQUENCE [LARGE SCALE GENOMIC DNA]</scope>
    <source>
        <strain evidence="2 3">MAD-698-R-SB12</strain>
    </source>
</reference>
<dbReference type="RefSeq" id="XP_024333695.1">
    <property type="nucleotide sequence ID" value="XM_024479965.1"/>
</dbReference>
<dbReference type="EMBL" id="KZ110610">
    <property type="protein sequence ID" value="OSX56901.1"/>
    <property type="molecule type" value="Genomic_DNA"/>
</dbReference>
<feature type="region of interest" description="Disordered" evidence="1">
    <location>
        <begin position="21"/>
        <end position="45"/>
    </location>
</feature>